<feature type="transmembrane region" description="Helical" evidence="9">
    <location>
        <begin position="238"/>
        <end position="260"/>
    </location>
</feature>
<feature type="domain" description="ABC transmembrane type-1" evidence="11">
    <location>
        <begin position="16"/>
        <end position="298"/>
    </location>
</feature>
<dbReference type="CDD" id="cd18548">
    <property type="entry name" value="ABC_6TM_Tm287_like"/>
    <property type="match status" value="1"/>
</dbReference>
<dbReference type="InterPro" id="IPR003439">
    <property type="entry name" value="ABC_transporter-like_ATP-bd"/>
</dbReference>
<dbReference type="GO" id="GO:0016887">
    <property type="term" value="F:ATP hydrolysis activity"/>
    <property type="evidence" value="ECO:0007669"/>
    <property type="project" value="InterPro"/>
</dbReference>
<dbReference type="PROSITE" id="PS50893">
    <property type="entry name" value="ABC_TRANSPORTER_2"/>
    <property type="match status" value="1"/>
</dbReference>
<comment type="subcellular location">
    <subcellularLocation>
        <location evidence="1">Cell membrane</location>
        <topology evidence="1">Multi-pass membrane protein</topology>
    </subcellularLocation>
</comment>
<dbReference type="InterPro" id="IPR011527">
    <property type="entry name" value="ABC1_TM_dom"/>
</dbReference>
<evidence type="ECO:0000259" key="11">
    <source>
        <dbReference type="PROSITE" id="PS50929"/>
    </source>
</evidence>
<dbReference type="Gene3D" id="1.20.1560.10">
    <property type="entry name" value="ABC transporter type 1, transmembrane domain"/>
    <property type="match status" value="1"/>
</dbReference>
<evidence type="ECO:0000256" key="9">
    <source>
        <dbReference type="SAM" id="Phobius"/>
    </source>
</evidence>
<evidence type="ECO:0000313" key="13">
    <source>
        <dbReference type="Proteomes" id="UP000799092"/>
    </source>
</evidence>
<dbReference type="GO" id="GO:0005886">
    <property type="term" value="C:plasma membrane"/>
    <property type="evidence" value="ECO:0007669"/>
    <property type="project" value="UniProtKB-SubCell"/>
</dbReference>
<keyword evidence="4 9" id="KW-0812">Transmembrane</keyword>
<dbReference type="Pfam" id="PF00664">
    <property type="entry name" value="ABC_membrane"/>
    <property type="match status" value="1"/>
</dbReference>
<dbReference type="GO" id="GO:0015421">
    <property type="term" value="F:ABC-type oligopeptide transporter activity"/>
    <property type="evidence" value="ECO:0007669"/>
    <property type="project" value="TreeGrafter"/>
</dbReference>
<dbReference type="FunFam" id="3.40.50.300:FF:000221">
    <property type="entry name" value="Multidrug ABC transporter ATP-binding protein"/>
    <property type="match status" value="1"/>
</dbReference>
<protein>
    <submittedName>
        <fullName evidence="12">ATP-binding cassette domain-containing protein</fullName>
    </submittedName>
</protein>
<gene>
    <name evidence="12" type="ORF">GH741_16450</name>
</gene>
<dbReference type="Gene3D" id="3.40.50.300">
    <property type="entry name" value="P-loop containing nucleotide triphosphate hydrolases"/>
    <property type="match status" value="1"/>
</dbReference>
<evidence type="ECO:0000313" key="12">
    <source>
        <dbReference type="EMBL" id="MRH44235.1"/>
    </source>
</evidence>
<dbReference type="InterPro" id="IPR017871">
    <property type="entry name" value="ABC_transporter-like_CS"/>
</dbReference>
<sequence length="572" mass="63428">MKKILGYIITYKFSAFIALLLMFIELVVELVQPIVMATIIDEGIVNGDMRTIITWGSVLLALTIVAFIAGISSSFFAANVSQGIGHDVRRDLFEHIQFLSTQKIQKFSTSSLSTRMTNDVTQIQGFIFMAMRIMLRAPLFVVGGVVMAFTVNVNLALILLVAVPILFIIMFWIMIQGVKLFQRVQKKLDSLNSIFRENLLGIRLIKSYNRSEHENQRFNASNMSLMDDNKQALRLMEITMPVVMLGMNIAMVLIIWFGSIEISVGGAQTGEIVAIINYATRIMGSFGVFSFLIMNYSRGKASASRISEVLASPVEEAKNSESKVMSNQSEIQFDQVNYRYPGSRVNALSDLSFRVKVGDTIGIMGETGSGKSTLLKLIPRLYPVTSGRILVDGVPIDTLDSQALRKEMAMVPQESQLFSGTVFENIAWGNNNASLQEIIQAATDANLHPYIMSLPNQYETIIGQRGVNFSGGQKQRINLARAFVRNPSILLLDDSTSALDAKTEASVLNSIKSKSCTTFIVSEKISSVIEADKILLLDHGKLIDQGSHDYLLKTNTVYKEIFKSQQQQGSEL</sequence>
<keyword evidence="8 9" id="KW-0472">Membrane</keyword>
<reference evidence="12" key="1">
    <citation type="submission" date="2019-11" db="EMBL/GenBank/DDBJ databases">
        <authorList>
            <person name="Li J."/>
        </authorList>
    </citation>
    <scope>NUCLEOTIDE SEQUENCE</scope>
    <source>
        <strain evidence="12">B6B</strain>
    </source>
</reference>
<keyword evidence="13" id="KW-1185">Reference proteome</keyword>
<keyword evidence="2" id="KW-0813">Transport</keyword>
<dbReference type="InterPro" id="IPR036640">
    <property type="entry name" value="ABC1_TM_sf"/>
</dbReference>
<proteinExistence type="predicted"/>
<dbReference type="PANTHER" id="PTHR43394:SF1">
    <property type="entry name" value="ATP-BINDING CASSETTE SUB-FAMILY B MEMBER 10, MITOCHONDRIAL"/>
    <property type="match status" value="1"/>
</dbReference>
<feature type="transmembrane region" description="Helical" evidence="9">
    <location>
        <begin position="52"/>
        <end position="80"/>
    </location>
</feature>
<keyword evidence="6 12" id="KW-0067">ATP-binding</keyword>
<evidence type="ECO:0000256" key="8">
    <source>
        <dbReference type="ARBA" id="ARBA00023136"/>
    </source>
</evidence>
<dbReference type="PROSITE" id="PS00211">
    <property type="entry name" value="ABC_TRANSPORTER_1"/>
    <property type="match status" value="1"/>
</dbReference>
<keyword evidence="5" id="KW-0547">Nucleotide-binding</keyword>
<dbReference type="InterPro" id="IPR027417">
    <property type="entry name" value="P-loop_NTPase"/>
</dbReference>
<evidence type="ECO:0000256" key="2">
    <source>
        <dbReference type="ARBA" id="ARBA00022448"/>
    </source>
</evidence>
<dbReference type="InterPro" id="IPR039421">
    <property type="entry name" value="Type_1_exporter"/>
</dbReference>
<dbReference type="PROSITE" id="PS50929">
    <property type="entry name" value="ABC_TM1F"/>
    <property type="match status" value="1"/>
</dbReference>
<name>A0A6A8DEV9_9BACI</name>
<feature type="domain" description="ABC transporter" evidence="10">
    <location>
        <begin position="331"/>
        <end position="564"/>
    </location>
</feature>
<dbReference type="RefSeq" id="WP_153737850.1">
    <property type="nucleotide sequence ID" value="NZ_WJNG01000015.1"/>
</dbReference>
<dbReference type="GO" id="GO:0005524">
    <property type="term" value="F:ATP binding"/>
    <property type="evidence" value="ECO:0007669"/>
    <property type="project" value="UniProtKB-KW"/>
</dbReference>
<evidence type="ECO:0000256" key="4">
    <source>
        <dbReference type="ARBA" id="ARBA00022692"/>
    </source>
</evidence>
<feature type="transmembrane region" description="Helical" evidence="9">
    <location>
        <begin position="157"/>
        <end position="178"/>
    </location>
</feature>
<feature type="transmembrane region" description="Helical" evidence="9">
    <location>
        <begin position="12"/>
        <end position="40"/>
    </location>
</feature>
<evidence type="ECO:0000256" key="7">
    <source>
        <dbReference type="ARBA" id="ARBA00022989"/>
    </source>
</evidence>
<feature type="transmembrane region" description="Helical" evidence="9">
    <location>
        <begin position="133"/>
        <end position="151"/>
    </location>
</feature>
<dbReference type="AlphaFoldDB" id="A0A6A8DEV9"/>
<evidence type="ECO:0000256" key="1">
    <source>
        <dbReference type="ARBA" id="ARBA00004651"/>
    </source>
</evidence>
<organism evidence="12 13">
    <name type="scientific">Aquibacillus halophilus</name>
    <dbReference type="NCBI Taxonomy" id="930132"/>
    <lineage>
        <taxon>Bacteria</taxon>
        <taxon>Bacillati</taxon>
        <taxon>Bacillota</taxon>
        <taxon>Bacilli</taxon>
        <taxon>Bacillales</taxon>
        <taxon>Bacillaceae</taxon>
        <taxon>Aquibacillus</taxon>
    </lineage>
</organism>
<evidence type="ECO:0000256" key="6">
    <source>
        <dbReference type="ARBA" id="ARBA00022840"/>
    </source>
</evidence>
<dbReference type="OrthoDB" id="9770415at2"/>
<dbReference type="SUPFAM" id="SSF52540">
    <property type="entry name" value="P-loop containing nucleoside triphosphate hydrolases"/>
    <property type="match status" value="1"/>
</dbReference>
<dbReference type="Proteomes" id="UP000799092">
    <property type="component" value="Unassembled WGS sequence"/>
</dbReference>
<keyword evidence="3" id="KW-1003">Cell membrane</keyword>
<feature type="transmembrane region" description="Helical" evidence="9">
    <location>
        <begin position="272"/>
        <end position="296"/>
    </location>
</feature>
<dbReference type="PANTHER" id="PTHR43394">
    <property type="entry name" value="ATP-DEPENDENT PERMEASE MDL1, MITOCHONDRIAL"/>
    <property type="match status" value="1"/>
</dbReference>
<dbReference type="InterPro" id="IPR003593">
    <property type="entry name" value="AAA+_ATPase"/>
</dbReference>
<evidence type="ECO:0000256" key="3">
    <source>
        <dbReference type="ARBA" id="ARBA00022475"/>
    </source>
</evidence>
<dbReference type="EMBL" id="WJNG01000015">
    <property type="protein sequence ID" value="MRH44235.1"/>
    <property type="molecule type" value="Genomic_DNA"/>
</dbReference>
<accession>A0A6A8DEV9</accession>
<dbReference type="SMART" id="SM00382">
    <property type="entry name" value="AAA"/>
    <property type="match status" value="1"/>
</dbReference>
<dbReference type="SUPFAM" id="SSF90123">
    <property type="entry name" value="ABC transporter transmembrane region"/>
    <property type="match status" value="1"/>
</dbReference>
<dbReference type="Pfam" id="PF00005">
    <property type="entry name" value="ABC_tran"/>
    <property type="match status" value="1"/>
</dbReference>
<comment type="caution">
    <text evidence="12">The sequence shown here is derived from an EMBL/GenBank/DDBJ whole genome shotgun (WGS) entry which is preliminary data.</text>
</comment>
<evidence type="ECO:0000259" key="10">
    <source>
        <dbReference type="PROSITE" id="PS50893"/>
    </source>
</evidence>
<keyword evidence="7 9" id="KW-1133">Transmembrane helix</keyword>
<evidence type="ECO:0000256" key="5">
    <source>
        <dbReference type="ARBA" id="ARBA00022741"/>
    </source>
</evidence>